<reference evidence="1 2" key="1">
    <citation type="submission" date="2018-09" db="EMBL/GenBank/DDBJ databases">
        <title>Genomic investigation of the strawberry pathogen Phytophthora fragariae indicates pathogenicity is determined by transcriptional variation in three key races.</title>
        <authorList>
            <person name="Adams T.M."/>
            <person name="Armitage A.D."/>
            <person name="Sobczyk M.K."/>
            <person name="Bates H.J."/>
            <person name="Dunwell J.M."/>
            <person name="Nellist C.F."/>
            <person name="Harrison R.J."/>
        </authorList>
    </citation>
    <scope>NUCLEOTIDE SEQUENCE [LARGE SCALE GENOMIC DNA]</scope>
    <source>
        <strain evidence="1 2">SCRP245</strain>
    </source>
</reference>
<protein>
    <submittedName>
        <fullName evidence="1">Uncharacterized protein</fullName>
    </submittedName>
</protein>
<name>A0A6A3I5B9_9STRA</name>
<evidence type="ECO:0000313" key="1">
    <source>
        <dbReference type="EMBL" id="KAE8975408.1"/>
    </source>
</evidence>
<sequence>MWLGTGPGASSLRESLTFVGSMLRSRAIADTTTSTYRVHWKQWTEFSAYMNWSEC</sequence>
<proteinExistence type="predicted"/>
<accession>A0A6A3I5B9</accession>
<organism evidence="1 2">
    <name type="scientific">Phytophthora fragariae</name>
    <dbReference type="NCBI Taxonomy" id="53985"/>
    <lineage>
        <taxon>Eukaryota</taxon>
        <taxon>Sar</taxon>
        <taxon>Stramenopiles</taxon>
        <taxon>Oomycota</taxon>
        <taxon>Peronosporomycetes</taxon>
        <taxon>Peronosporales</taxon>
        <taxon>Peronosporaceae</taxon>
        <taxon>Phytophthora</taxon>
    </lineage>
</organism>
<evidence type="ECO:0000313" key="2">
    <source>
        <dbReference type="Proteomes" id="UP000460718"/>
    </source>
</evidence>
<comment type="caution">
    <text evidence="1">The sequence shown here is derived from an EMBL/GenBank/DDBJ whole genome shotgun (WGS) entry which is preliminary data.</text>
</comment>
<dbReference type="EMBL" id="QXFW01002788">
    <property type="protein sequence ID" value="KAE8975408.1"/>
    <property type="molecule type" value="Genomic_DNA"/>
</dbReference>
<gene>
    <name evidence="1" type="ORF">PF011_g24482</name>
</gene>
<dbReference type="Proteomes" id="UP000460718">
    <property type="component" value="Unassembled WGS sequence"/>
</dbReference>
<dbReference type="AlphaFoldDB" id="A0A6A3I5B9"/>